<evidence type="ECO:0000259" key="4">
    <source>
        <dbReference type="SMART" id="SM00470"/>
    </source>
</evidence>
<dbReference type="Pfam" id="PF02195">
    <property type="entry name" value="ParB_N"/>
    <property type="match status" value="1"/>
</dbReference>
<dbReference type="GO" id="GO:0003677">
    <property type="term" value="F:DNA binding"/>
    <property type="evidence" value="ECO:0007669"/>
    <property type="project" value="InterPro"/>
</dbReference>
<dbReference type="InterPro" id="IPR050336">
    <property type="entry name" value="Chromosome_partition/occlusion"/>
</dbReference>
<dbReference type="GO" id="GO:0007059">
    <property type="term" value="P:chromosome segregation"/>
    <property type="evidence" value="ECO:0007669"/>
    <property type="project" value="UniProtKB-KW"/>
</dbReference>
<dbReference type="FunFam" id="1.10.10.2830:FF:000001">
    <property type="entry name" value="Chromosome partitioning protein ParB"/>
    <property type="match status" value="1"/>
</dbReference>
<name>A0AB37XNF0_9ACTN</name>
<feature type="region of interest" description="Disordered" evidence="3">
    <location>
        <begin position="230"/>
        <end position="310"/>
    </location>
</feature>
<dbReference type="EMBL" id="PKLK01000002">
    <property type="protein sequence ID" value="RZE45930.1"/>
    <property type="molecule type" value="Genomic_DNA"/>
</dbReference>
<keyword evidence="2" id="KW-0159">Chromosome partition</keyword>
<dbReference type="SUPFAM" id="SSF110849">
    <property type="entry name" value="ParB/Sulfiredoxin"/>
    <property type="match status" value="1"/>
</dbReference>
<dbReference type="GO" id="GO:0045881">
    <property type="term" value="P:positive regulation of sporulation resulting in formation of a cellular spore"/>
    <property type="evidence" value="ECO:0007669"/>
    <property type="project" value="TreeGrafter"/>
</dbReference>
<dbReference type="SMART" id="SM00470">
    <property type="entry name" value="ParB"/>
    <property type="match status" value="1"/>
</dbReference>
<evidence type="ECO:0000256" key="2">
    <source>
        <dbReference type="ARBA" id="ARBA00022829"/>
    </source>
</evidence>
<organism evidence="5 6">
    <name type="scientific">Streptomyces albidoflavus</name>
    <dbReference type="NCBI Taxonomy" id="1886"/>
    <lineage>
        <taxon>Bacteria</taxon>
        <taxon>Bacillati</taxon>
        <taxon>Actinomycetota</taxon>
        <taxon>Actinomycetes</taxon>
        <taxon>Kitasatosporales</taxon>
        <taxon>Streptomycetaceae</taxon>
        <taxon>Streptomyces</taxon>
        <taxon>Streptomyces albidoflavus group</taxon>
    </lineage>
</organism>
<dbReference type="InterPro" id="IPR004437">
    <property type="entry name" value="ParB/RepB/Spo0J"/>
</dbReference>
<dbReference type="PANTHER" id="PTHR33375">
    <property type="entry name" value="CHROMOSOME-PARTITIONING PROTEIN PARB-RELATED"/>
    <property type="match status" value="1"/>
</dbReference>
<dbReference type="AlphaFoldDB" id="A0AB37XNF0"/>
<evidence type="ECO:0000256" key="3">
    <source>
        <dbReference type="SAM" id="MobiDB-lite"/>
    </source>
</evidence>
<protein>
    <submittedName>
        <fullName evidence="5">Chromosome partitioning protein ParB</fullName>
    </submittedName>
</protein>
<feature type="compositionally biased region" description="Low complexity" evidence="3">
    <location>
        <begin position="244"/>
        <end position="255"/>
    </location>
</feature>
<dbReference type="InterPro" id="IPR041468">
    <property type="entry name" value="HTH_ParB/Spo0J"/>
</dbReference>
<dbReference type="Gene3D" id="1.10.10.2830">
    <property type="match status" value="1"/>
</dbReference>
<feature type="compositionally biased region" description="Polar residues" evidence="3">
    <location>
        <begin position="13"/>
        <end position="32"/>
    </location>
</feature>
<reference evidence="5 6" key="1">
    <citation type="submission" date="2017-12" db="EMBL/GenBank/DDBJ databases">
        <title>Population genomics insights into the ecological differentiation and adaptive evolution in streptomycetes.</title>
        <authorList>
            <person name="Li Y."/>
            <person name="Huang Y."/>
        </authorList>
    </citation>
    <scope>NUCLEOTIDE SEQUENCE [LARGE SCALE GENOMIC DNA]</scope>
    <source>
        <strain evidence="5 6">FXJ.2339</strain>
    </source>
</reference>
<dbReference type="PANTHER" id="PTHR33375:SF1">
    <property type="entry name" value="CHROMOSOME-PARTITIONING PROTEIN PARB-RELATED"/>
    <property type="match status" value="1"/>
</dbReference>
<comment type="similarity">
    <text evidence="1">Belongs to the ParB family.</text>
</comment>
<evidence type="ECO:0000313" key="5">
    <source>
        <dbReference type="EMBL" id="RZE45930.1"/>
    </source>
</evidence>
<dbReference type="NCBIfam" id="TIGR00180">
    <property type="entry name" value="parB_part"/>
    <property type="match status" value="1"/>
</dbReference>
<dbReference type="RefSeq" id="WP_129807610.1">
    <property type="nucleotide sequence ID" value="NZ_JAPEQJ010000002.1"/>
</dbReference>
<dbReference type="Proteomes" id="UP000292095">
    <property type="component" value="Unassembled WGS sequence"/>
</dbReference>
<dbReference type="GO" id="GO:0005694">
    <property type="term" value="C:chromosome"/>
    <property type="evidence" value="ECO:0007669"/>
    <property type="project" value="TreeGrafter"/>
</dbReference>
<gene>
    <name evidence="5" type="ORF">C0Q91_03120</name>
</gene>
<sequence>MTSKAARLGAGSSFAQTQTVSARRQAISNATKAPTEGAPPPVKLPVGLISLNPANPRTALGDLSELGASLRDHGQKQAITIMSRVAYLEANPDHADNLDEGSKYVVIDGNSRLAAARDAGLTEIKVTVDEDLGANADEVLESALVANIHRKDLDPLDEARALQQLLQVVGTQQALAARLHRSQGWVSQRLALLGLTPELQEKLTAGEEPAELLRQVGNKKPEEQAAHLARLKEKKAKARKKDSPPTASAPASSKGSPGGEGPPAPRKPEDYYGVIEPSPEGTTAISGTHGADLAPSRTSEAEASPAQRAAGPESLGALLVQLGGAGLMDAVREHLSDDERSTMLHRYFMVSSGVEQVVADLGRGLPPAHRAELGGILQQVAKLLTEK</sequence>
<dbReference type="SUPFAM" id="SSF109709">
    <property type="entry name" value="KorB DNA-binding domain-like"/>
    <property type="match status" value="1"/>
</dbReference>
<evidence type="ECO:0000313" key="6">
    <source>
        <dbReference type="Proteomes" id="UP000292095"/>
    </source>
</evidence>
<dbReference type="Pfam" id="PF17762">
    <property type="entry name" value="HTH_ParB"/>
    <property type="match status" value="1"/>
</dbReference>
<dbReference type="InterPro" id="IPR003115">
    <property type="entry name" value="ParB_N"/>
</dbReference>
<evidence type="ECO:0000256" key="1">
    <source>
        <dbReference type="ARBA" id="ARBA00006295"/>
    </source>
</evidence>
<feature type="region of interest" description="Disordered" evidence="3">
    <location>
        <begin position="1"/>
        <end position="41"/>
    </location>
</feature>
<comment type="caution">
    <text evidence="5">The sequence shown here is derived from an EMBL/GenBank/DDBJ whole genome shotgun (WGS) entry which is preliminary data.</text>
</comment>
<dbReference type="InterPro" id="IPR036086">
    <property type="entry name" value="ParB/Sulfiredoxin_sf"/>
</dbReference>
<dbReference type="Gene3D" id="3.90.1530.30">
    <property type="match status" value="1"/>
</dbReference>
<accession>A0AB37XNF0</accession>
<proteinExistence type="inferred from homology"/>
<feature type="domain" description="ParB-like N-terminal" evidence="4">
    <location>
        <begin position="42"/>
        <end position="148"/>
    </location>
</feature>